<proteinExistence type="predicted"/>
<reference evidence="1" key="1">
    <citation type="journal article" date="2023" name="Mol. Plant Microbe Interact.">
        <title>Elucidating the Obligate Nature and Biological Capacity of an Invasive Fungal Corn Pathogen.</title>
        <authorList>
            <person name="MacCready J.S."/>
            <person name="Roggenkamp E.M."/>
            <person name="Gdanetz K."/>
            <person name="Chilvers M.I."/>
        </authorList>
    </citation>
    <scope>NUCLEOTIDE SEQUENCE</scope>
    <source>
        <strain evidence="1">PM02</strain>
    </source>
</reference>
<sequence>MRPPGASIQYVGVDHLSKLPLKTSPVGRGKKPAHPSTFLTRYRLADVDWRAECHSARVTSAVAKHHLRCALPTKSIMDCISDACMNYLPV</sequence>
<protein>
    <submittedName>
        <fullName evidence="1">Uncharacterized protein</fullName>
    </submittedName>
</protein>
<keyword evidence="2" id="KW-1185">Reference proteome</keyword>
<dbReference type="Proteomes" id="UP001217918">
    <property type="component" value="Unassembled WGS sequence"/>
</dbReference>
<gene>
    <name evidence="1" type="ORF">P8C59_002886</name>
</gene>
<dbReference type="AlphaFoldDB" id="A0AAD9M8J2"/>
<evidence type="ECO:0000313" key="2">
    <source>
        <dbReference type="Proteomes" id="UP001217918"/>
    </source>
</evidence>
<name>A0AAD9M8J2_9PEZI</name>
<evidence type="ECO:0000313" key="1">
    <source>
        <dbReference type="EMBL" id="KAK2068234.1"/>
    </source>
</evidence>
<organism evidence="1 2">
    <name type="scientific">Phyllachora maydis</name>
    <dbReference type="NCBI Taxonomy" id="1825666"/>
    <lineage>
        <taxon>Eukaryota</taxon>
        <taxon>Fungi</taxon>
        <taxon>Dikarya</taxon>
        <taxon>Ascomycota</taxon>
        <taxon>Pezizomycotina</taxon>
        <taxon>Sordariomycetes</taxon>
        <taxon>Sordariomycetidae</taxon>
        <taxon>Phyllachorales</taxon>
        <taxon>Phyllachoraceae</taxon>
        <taxon>Phyllachora</taxon>
    </lineage>
</organism>
<dbReference type="EMBL" id="JAQQPM010000002">
    <property type="protein sequence ID" value="KAK2068234.1"/>
    <property type="molecule type" value="Genomic_DNA"/>
</dbReference>
<comment type="caution">
    <text evidence="1">The sequence shown here is derived from an EMBL/GenBank/DDBJ whole genome shotgun (WGS) entry which is preliminary data.</text>
</comment>
<accession>A0AAD9M8J2</accession>